<dbReference type="SUPFAM" id="SSF89796">
    <property type="entry name" value="CoA-transferase family III (CaiB/BaiF)"/>
    <property type="match status" value="1"/>
</dbReference>
<gene>
    <name evidence="2" type="ORF">AB4874_19065</name>
</gene>
<dbReference type="InterPro" id="IPR023606">
    <property type="entry name" value="CoA-Trfase_III_dom_1_sf"/>
</dbReference>
<accession>A0ABV3TR69</accession>
<name>A0ABV3TR69_9RHOB</name>
<proteinExistence type="predicted"/>
<dbReference type="InterPro" id="IPR003673">
    <property type="entry name" value="CoA-Trfase_fam_III"/>
</dbReference>
<keyword evidence="1 2" id="KW-0808">Transferase</keyword>
<dbReference type="Gene3D" id="3.40.50.10540">
    <property type="entry name" value="Crotonobetainyl-coa:carnitine coa-transferase, domain 1"/>
    <property type="match status" value="1"/>
</dbReference>
<evidence type="ECO:0000313" key="3">
    <source>
        <dbReference type="Proteomes" id="UP001557465"/>
    </source>
</evidence>
<dbReference type="GO" id="GO:0016740">
    <property type="term" value="F:transferase activity"/>
    <property type="evidence" value="ECO:0007669"/>
    <property type="project" value="UniProtKB-KW"/>
</dbReference>
<dbReference type="Proteomes" id="UP001557465">
    <property type="component" value="Unassembled WGS sequence"/>
</dbReference>
<evidence type="ECO:0000313" key="2">
    <source>
        <dbReference type="EMBL" id="MEX1663687.1"/>
    </source>
</evidence>
<dbReference type="Gene3D" id="3.30.1540.10">
    <property type="entry name" value="formyl-coa transferase, domain 3"/>
    <property type="match status" value="1"/>
</dbReference>
<dbReference type="Pfam" id="PF02515">
    <property type="entry name" value="CoA_transf_3"/>
    <property type="match status" value="1"/>
</dbReference>
<dbReference type="RefSeq" id="WP_368393187.1">
    <property type="nucleotide sequence ID" value="NZ_JBFRYC010000024.1"/>
</dbReference>
<reference evidence="2 3" key="1">
    <citation type="journal article" date="2011" name="Int. J. Syst. Evol. Microbiol.">
        <title>Zhongshania antarctica gen. nov., sp. nov. and Zhongshania guokunii sp. nov., gammaproteobacteria respectively isolated from coastal attached (fast) ice and surface seawater of the Antarctic.</title>
        <authorList>
            <person name="Li H.J."/>
            <person name="Zhang X.Y."/>
            <person name="Chen C.X."/>
            <person name="Zhang Y.J."/>
            <person name="Gao Z.M."/>
            <person name="Yu Y."/>
            <person name="Chen X.L."/>
            <person name="Chen B."/>
            <person name="Zhang Y.Z."/>
        </authorList>
    </citation>
    <scope>NUCLEOTIDE SEQUENCE [LARGE SCALE GENOMIC DNA]</scope>
    <source>
        <strain evidence="2 3">15-R06ZXC-3</strain>
    </source>
</reference>
<comment type="caution">
    <text evidence="2">The sequence shown here is derived from an EMBL/GenBank/DDBJ whole genome shotgun (WGS) entry which is preliminary data.</text>
</comment>
<dbReference type="PANTHER" id="PTHR48207">
    <property type="entry name" value="SUCCINATE--HYDROXYMETHYLGLUTARATE COA-TRANSFERASE"/>
    <property type="match status" value="1"/>
</dbReference>
<protein>
    <submittedName>
        <fullName evidence="2">CaiB/BaiF CoA transferase family protein</fullName>
    </submittedName>
</protein>
<dbReference type="PANTHER" id="PTHR48207:SF3">
    <property type="entry name" value="SUCCINATE--HYDROXYMETHYLGLUTARATE COA-TRANSFERASE"/>
    <property type="match status" value="1"/>
</dbReference>
<dbReference type="InterPro" id="IPR044855">
    <property type="entry name" value="CoA-Trfase_III_dom3_sf"/>
</dbReference>
<keyword evidence="3" id="KW-1185">Reference proteome</keyword>
<evidence type="ECO:0000256" key="1">
    <source>
        <dbReference type="ARBA" id="ARBA00022679"/>
    </source>
</evidence>
<dbReference type="InterPro" id="IPR050483">
    <property type="entry name" value="CoA-transferase_III_domain"/>
</dbReference>
<organism evidence="2 3">
    <name type="scientific">Thioclava arctica</name>
    <dbReference type="NCBI Taxonomy" id="3238301"/>
    <lineage>
        <taxon>Bacteria</taxon>
        <taxon>Pseudomonadati</taxon>
        <taxon>Pseudomonadota</taxon>
        <taxon>Alphaproteobacteria</taxon>
        <taxon>Rhodobacterales</taxon>
        <taxon>Paracoccaceae</taxon>
        <taxon>Thioclava</taxon>
    </lineage>
</organism>
<dbReference type="EMBL" id="JBFRYC010000024">
    <property type="protein sequence ID" value="MEX1663687.1"/>
    <property type="molecule type" value="Genomic_DNA"/>
</dbReference>
<sequence length="436" mass="48243">MCHHLKNVYIIFEESRYARLQASTRERDRILMATEGAAARRGPLNDIRVLEMGQLLAGPFCGQLLADFGAEVIKCEQPGTGDPLRVWGQEKPHGKSLWWPIVARNKKSLTLNLRTEEGQEIVRELIRSTDILIENFRPGTMERWNLGYEELKKINPRLIMVRVTGFGQTGPYSKRAGYGAIGEAMGGLRYVVGDPSTPPSRMGISIGDELAAVYACMGALMALHARENSGRGQVVDSAIYEAVLAMMESTVSEYDVAGYVRERTGATLPNVSPSNVFETQDGKLLLIAANQDTVFRRLATAMGQPELSEDARYATHSARGKNMKELDNKINDWTRTLDLATLEELLHENGVPCGLIYSAAEMVDDPHFKAREAIVELPHRDFGSIRMQNVAPRLSDTPGEIRHVGPELGEHTDEVLSGSLKMSSDRLAQLRAKGVI</sequence>